<dbReference type="Proteomes" id="UP001231370">
    <property type="component" value="Unassembled WGS sequence"/>
</dbReference>
<comment type="caution">
    <text evidence="1">The sequence shown here is derived from an EMBL/GenBank/DDBJ whole genome shotgun (WGS) entry which is preliminary data.</text>
</comment>
<proteinExistence type="predicted"/>
<reference evidence="1 2" key="1">
    <citation type="submission" date="2023-01" db="EMBL/GenBank/DDBJ databases">
        <title>Novel diversity within Roseofilum (Cyanobacteria; Desertifilaceae) from marine benthic mats with descriptions of four novel species.</title>
        <authorList>
            <person name="Wang Y."/>
            <person name="Berthold D.E."/>
            <person name="Hu J."/>
            <person name="Lefler F.W."/>
            <person name="Laughinghouse H.D. IV."/>
        </authorList>
    </citation>
    <scope>NUCLEOTIDE SEQUENCE [LARGE SCALE GENOMIC DNA]</scope>
    <source>
        <strain evidence="1 2">BLCC-M91</strain>
    </source>
</reference>
<evidence type="ECO:0000313" key="2">
    <source>
        <dbReference type="Proteomes" id="UP001231370"/>
    </source>
</evidence>
<protein>
    <submittedName>
        <fullName evidence="1">Uncharacterized protein</fullName>
    </submittedName>
</protein>
<dbReference type="RefSeq" id="WP_283764819.1">
    <property type="nucleotide sequence ID" value="NZ_JAQPOK010000167.1"/>
</dbReference>
<organism evidence="1 2">
    <name type="scientific">Roseofilum halophilum BLCC-M91</name>
    <dbReference type="NCBI Taxonomy" id="3022259"/>
    <lineage>
        <taxon>Bacteria</taxon>
        <taxon>Bacillati</taxon>
        <taxon>Cyanobacteriota</taxon>
        <taxon>Cyanophyceae</taxon>
        <taxon>Desertifilales</taxon>
        <taxon>Desertifilaceae</taxon>
        <taxon>Roseofilum</taxon>
        <taxon>Roseofilum halophilum</taxon>
    </lineage>
</organism>
<keyword evidence="2" id="KW-1185">Reference proteome</keyword>
<gene>
    <name evidence="1" type="ORF">PJF56_21895</name>
</gene>
<accession>A0ABT7BT91</accession>
<sequence>MKTRVVDFEVLSYINPNGSLHKYGSLECQRYGCDYRIISPINRQDASAEKDTYEELISKLNKTKIKRIKTEKDTTLDEAFRIVFHLANHQEEHAYSALRC</sequence>
<dbReference type="EMBL" id="JAQPOK010000167">
    <property type="protein sequence ID" value="MDJ1181523.1"/>
    <property type="molecule type" value="Genomic_DNA"/>
</dbReference>
<evidence type="ECO:0000313" key="1">
    <source>
        <dbReference type="EMBL" id="MDJ1181523.1"/>
    </source>
</evidence>
<name>A0ABT7BT91_9CYAN</name>